<name>A0A8B9UMU4_9AVES</name>
<evidence type="ECO:0000313" key="3">
    <source>
        <dbReference type="Proteomes" id="UP000694549"/>
    </source>
</evidence>
<organism evidence="2 3">
    <name type="scientific">Anas zonorhyncha</name>
    <name type="common">Eastern spot-billed duck</name>
    <dbReference type="NCBI Taxonomy" id="75864"/>
    <lineage>
        <taxon>Eukaryota</taxon>
        <taxon>Metazoa</taxon>
        <taxon>Chordata</taxon>
        <taxon>Craniata</taxon>
        <taxon>Vertebrata</taxon>
        <taxon>Euteleostomi</taxon>
        <taxon>Archelosauria</taxon>
        <taxon>Archosauria</taxon>
        <taxon>Dinosauria</taxon>
        <taxon>Saurischia</taxon>
        <taxon>Theropoda</taxon>
        <taxon>Coelurosauria</taxon>
        <taxon>Aves</taxon>
        <taxon>Neognathae</taxon>
        <taxon>Galloanserae</taxon>
        <taxon>Anseriformes</taxon>
        <taxon>Anatidae</taxon>
        <taxon>Anatinae</taxon>
        <taxon>Anas</taxon>
    </lineage>
</organism>
<dbReference type="Proteomes" id="UP000694549">
    <property type="component" value="Unplaced"/>
</dbReference>
<evidence type="ECO:0008006" key="4">
    <source>
        <dbReference type="Google" id="ProtNLM"/>
    </source>
</evidence>
<dbReference type="Gene3D" id="3.30.160.60">
    <property type="entry name" value="Classic Zinc Finger"/>
    <property type="match status" value="1"/>
</dbReference>
<dbReference type="AlphaFoldDB" id="A0A8B9UMU4"/>
<evidence type="ECO:0000256" key="1">
    <source>
        <dbReference type="SAM" id="MobiDB-lite"/>
    </source>
</evidence>
<keyword evidence="3" id="KW-1185">Reference proteome</keyword>
<sequence length="230" mass="25569">MSAVAYMDFVAAQCLVSISNHSAVPEAAWLKVPGKGQVSKELGDAWKDYCTLMTIAKSLLELNNYCPLPIPSDVGSDSNSTTELGSSLKCNLALGQPPHLCDAMRPKMKEGAEKWHKCPYSGWDKVYGKSSHLKAHYDCLQKQASMHEIHRCYRCYRCYRCTLERFITKCSNLTQRRPNGGGRETQPVDWSQESGGPKDVVFPRDGISPDGGIFPNIPSLLGQFILFSIF</sequence>
<accession>A0A8B9UMU4</accession>
<dbReference type="Ensembl" id="ENSAZOT00000011439.1">
    <property type="protein sequence ID" value="ENSAZOP00000010704.1"/>
    <property type="gene ID" value="ENSAZOG00000006846.1"/>
</dbReference>
<feature type="region of interest" description="Disordered" evidence="1">
    <location>
        <begin position="176"/>
        <end position="197"/>
    </location>
</feature>
<reference evidence="2" key="1">
    <citation type="submission" date="2025-08" db="UniProtKB">
        <authorList>
            <consortium name="Ensembl"/>
        </authorList>
    </citation>
    <scope>IDENTIFICATION</scope>
</reference>
<proteinExistence type="predicted"/>
<protein>
    <recommendedName>
        <fullName evidence="4">C2H2-type domain-containing protein</fullName>
    </recommendedName>
</protein>
<reference evidence="2" key="2">
    <citation type="submission" date="2025-09" db="UniProtKB">
        <authorList>
            <consortium name="Ensembl"/>
        </authorList>
    </citation>
    <scope>IDENTIFICATION</scope>
</reference>
<evidence type="ECO:0000313" key="2">
    <source>
        <dbReference type="Ensembl" id="ENSAZOP00000010704.1"/>
    </source>
</evidence>